<feature type="region of interest" description="Disordered" evidence="1">
    <location>
        <begin position="69"/>
        <end position="138"/>
    </location>
</feature>
<sequence>MNRVHARYHVYDSTQKQASQAAPTAETTALRRQSSYTTTVVDSVNVADMDPEKELPFIPVSLRPRSVSFARPPSVRSSTLYAFSPTQERAGSSSIHGRRTLMSDSKTKINAHAASASSTTLPNPHSSHGHGGEDDESMNEVSLNAPLLHTSQQDLAADDSDPVKNASDTSFATPTGATFPNQSVPPPASVTHSDSSLVDDAIISLERGPTPMSRSSTYSSQGRHDNLHDLLMSRQGIPGTSPIGT</sequence>
<dbReference type="GeneID" id="63819210"/>
<feature type="compositionally biased region" description="Polar residues" evidence="1">
    <location>
        <begin position="212"/>
        <end position="221"/>
    </location>
</feature>
<dbReference type="AlphaFoldDB" id="A0A165H0H4"/>
<dbReference type="InParanoid" id="A0A165H0H4"/>
<feature type="region of interest" description="Disordered" evidence="1">
    <location>
        <begin position="157"/>
        <end position="195"/>
    </location>
</feature>
<feature type="region of interest" description="Disordered" evidence="1">
    <location>
        <begin position="205"/>
        <end position="224"/>
    </location>
</feature>
<dbReference type="EMBL" id="KV427608">
    <property type="protein sequence ID" value="KZT11081.1"/>
    <property type="molecule type" value="Genomic_DNA"/>
</dbReference>
<keyword evidence="3" id="KW-1185">Reference proteome</keyword>
<feature type="compositionally biased region" description="Polar residues" evidence="1">
    <location>
        <begin position="115"/>
        <end position="126"/>
    </location>
</feature>
<feature type="compositionally biased region" description="Polar residues" evidence="1">
    <location>
        <begin position="75"/>
        <end position="95"/>
    </location>
</feature>
<dbReference type="Proteomes" id="UP000076871">
    <property type="component" value="Unassembled WGS sequence"/>
</dbReference>
<evidence type="ECO:0000313" key="2">
    <source>
        <dbReference type="EMBL" id="KZT11081.1"/>
    </source>
</evidence>
<dbReference type="RefSeq" id="XP_040768821.1">
    <property type="nucleotide sequence ID" value="XM_040902179.1"/>
</dbReference>
<reference evidence="2 3" key="1">
    <citation type="journal article" date="2016" name="Mol. Biol. Evol.">
        <title>Comparative Genomics of Early-Diverging Mushroom-Forming Fungi Provides Insights into the Origins of Lignocellulose Decay Capabilities.</title>
        <authorList>
            <person name="Nagy L.G."/>
            <person name="Riley R."/>
            <person name="Tritt A."/>
            <person name="Adam C."/>
            <person name="Daum C."/>
            <person name="Floudas D."/>
            <person name="Sun H."/>
            <person name="Yadav J.S."/>
            <person name="Pangilinan J."/>
            <person name="Larsson K.H."/>
            <person name="Matsuura K."/>
            <person name="Barry K."/>
            <person name="Labutti K."/>
            <person name="Kuo R."/>
            <person name="Ohm R.A."/>
            <person name="Bhattacharya S.S."/>
            <person name="Shirouzu T."/>
            <person name="Yoshinaga Y."/>
            <person name="Martin F.M."/>
            <person name="Grigoriev I.V."/>
            <person name="Hibbett D.S."/>
        </authorList>
    </citation>
    <scope>NUCLEOTIDE SEQUENCE [LARGE SCALE GENOMIC DNA]</scope>
    <source>
        <strain evidence="2 3">93-53</strain>
    </source>
</reference>
<proteinExistence type="predicted"/>
<name>A0A165H0H4_9APHY</name>
<evidence type="ECO:0000256" key="1">
    <source>
        <dbReference type="SAM" id="MobiDB-lite"/>
    </source>
</evidence>
<dbReference type="OrthoDB" id="2800218at2759"/>
<protein>
    <submittedName>
        <fullName evidence="2">Uncharacterized protein</fullName>
    </submittedName>
</protein>
<feature type="compositionally biased region" description="Polar residues" evidence="1">
    <location>
        <begin position="166"/>
        <end position="182"/>
    </location>
</feature>
<evidence type="ECO:0000313" key="3">
    <source>
        <dbReference type="Proteomes" id="UP000076871"/>
    </source>
</evidence>
<organism evidence="2 3">
    <name type="scientific">Laetiporus sulphureus 93-53</name>
    <dbReference type="NCBI Taxonomy" id="1314785"/>
    <lineage>
        <taxon>Eukaryota</taxon>
        <taxon>Fungi</taxon>
        <taxon>Dikarya</taxon>
        <taxon>Basidiomycota</taxon>
        <taxon>Agaricomycotina</taxon>
        <taxon>Agaricomycetes</taxon>
        <taxon>Polyporales</taxon>
        <taxon>Laetiporus</taxon>
    </lineage>
</organism>
<gene>
    <name evidence="2" type="ORF">LAESUDRAFT_365239</name>
</gene>
<accession>A0A165H0H4</accession>